<evidence type="ECO:0000313" key="2">
    <source>
        <dbReference type="EMBL" id="KIK91870.1"/>
    </source>
</evidence>
<evidence type="ECO:0000256" key="1">
    <source>
        <dbReference type="SAM" id="MobiDB-lite"/>
    </source>
</evidence>
<evidence type="ECO:0000313" key="3">
    <source>
        <dbReference type="Proteomes" id="UP000054538"/>
    </source>
</evidence>
<keyword evidence="3" id="KW-1185">Reference proteome</keyword>
<protein>
    <submittedName>
        <fullName evidence="2">Uncharacterized protein</fullName>
    </submittedName>
</protein>
<accession>A0A0D0E3Z6</accession>
<feature type="region of interest" description="Disordered" evidence="1">
    <location>
        <begin position="1"/>
        <end position="40"/>
    </location>
</feature>
<reference evidence="2 3" key="1">
    <citation type="submission" date="2014-04" db="EMBL/GenBank/DDBJ databases">
        <authorList>
            <consortium name="DOE Joint Genome Institute"/>
            <person name="Kuo A."/>
            <person name="Kohler A."/>
            <person name="Jargeat P."/>
            <person name="Nagy L.G."/>
            <person name="Floudas D."/>
            <person name="Copeland A."/>
            <person name="Barry K.W."/>
            <person name="Cichocki N."/>
            <person name="Veneault-Fourrey C."/>
            <person name="LaButti K."/>
            <person name="Lindquist E.A."/>
            <person name="Lipzen A."/>
            <person name="Lundell T."/>
            <person name="Morin E."/>
            <person name="Murat C."/>
            <person name="Sun H."/>
            <person name="Tunlid A."/>
            <person name="Henrissat B."/>
            <person name="Grigoriev I.V."/>
            <person name="Hibbett D.S."/>
            <person name="Martin F."/>
            <person name="Nordberg H.P."/>
            <person name="Cantor M.N."/>
            <person name="Hua S.X."/>
        </authorList>
    </citation>
    <scope>NUCLEOTIDE SEQUENCE [LARGE SCALE GENOMIC DNA]</scope>
    <source>
        <strain evidence="2 3">Ve08.2h10</strain>
    </source>
</reference>
<gene>
    <name evidence="2" type="ORF">PAXRUDRAFT_830470</name>
</gene>
<dbReference type="Proteomes" id="UP000054538">
    <property type="component" value="Unassembled WGS sequence"/>
</dbReference>
<proteinExistence type="predicted"/>
<dbReference type="AlphaFoldDB" id="A0A0D0E3Z6"/>
<dbReference type="InParanoid" id="A0A0D0E3Z6"/>
<dbReference type="EMBL" id="KN825338">
    <property type="protein sequence ID" value="KIK91870.1"/>
    <property type="molecule type" value="Genomic_DNA"/>
</dbReference>
<reference evidence="3" key="2">
    <citation type="submission" date="2015-01" db="EMBL/GenBank/DDBJ databases">
        <title>Evolutionary Origins and Diversification of the Mycorrhizal Mutualists.</title>
        <authorList>
            <consortium name="DOE Joint Genome Institute"/>
            <consortium name="Mycorrhizal Genomics Consortium"/>
            <person name="Kohler A."/>
            <person name="Kuo A."/>
            <person name="Nagy L.G."/>
            <person name="Floudas D."/>
            <person name="Copeland A."/>
            <person name="Barry K.W."/>
            <person name="Cichocki N."/>
            <person name="Veneault-Fourrey C."/>
            <person name="LaButti K."/>
            <person name="Lindquist E.A."/>
            <person name="Lipzen A."/>
            <person name="Lundell T."/>
            <person name="Morin E."/>
            <person name="Murat C."/>
            <person name="Riley R."/>
            <person name="Ohm R."/>
            <person name="Sun H."/>
            <person name="Tunlid A."/>
            <person name="Henrissat B."/>
            <person name="Grigoriev I.V."/>
            <person name="Hibbett D.S."/>
            <person name="Martin F."/>
        </authorList>
    </citation>
    <scope>NUCLEOTIDE SEQUENCE [LARGE SCALE GENOMIC DNA]</scope>
    <source>
        <strain evidence="3">Ve08.2h10</strain>
    </source>
</reference>
<sequence>MGHSITWAAPYATAPIPQPTHPKGHHSSSTLSPMGHPVINEPSSTGLPHIPWLPFLSPYTCVLVRCYVMIVDASLTSNTRPLITCCLPNQ</sequence>
<dbReference type="HOGENOM" id="CLU_2441528_0_0_1"/>
<name>A0A0D0E3Z6_9AGAM</name>
<organism evidence="2 3">
    <name type="scientific">Paxillus rubicundulus Ve08.2h10</name>
    <dbReference type="NCBI Taxonomy" id="930991"/>
    <lineage>
        <taxon>Eukaryota</taxon>
        <taxon>Fungi</taxon>
        <taxon>Dikarya</taxon>
        <taxon>Basidiomycota</taxon>
        <taxon>Agaricomycotina</taxon>
        <taxon>Agaricomycetes</taxon>
        <taxon>Agaricomycetidae</taxon>
        <taxon>Boletales</taxon>
        <taxon>Paxilineae</taxon>
        <taxon>Paxillaceae</taxon>
        <taxon>Paxillus</taxon>
    </lineage>
</organism>